<feature type="compositionally biased region" description="Basic and acidic residues" evidence="3">
    <location>
        <begin position="15"/>
        <end position="28"/>
    </location>
</feature>
<sequence>MTTNATRRSLPVPRKSLEQDSKAEEAGKRAATVSSLGADALSASYPIASDHTLPPANMQLMRDAINVFNEVRNQLQKQLPEGIEFSKPNMREIVAPSVIEIATNIDRWMDENKEAVEYLKQLNLENLGLKSLPSFLGKFINLETLKLKNNEIKKLPDWIGDLQELEGLDLSDNNISVLPNSISKLKKLNVINLSGNKFEKAPDILEEMRKDNTQRRYKSLSCVMYKGQIEIGQKKSPERCLNIAKYTLASLGVILASALTYSFFAQE</sequence>
<dbReference type="InterPro" id="IPR055414">
    <property type="entry name" value="LRR_R13L4/SHOC2-like"/>
</dbReference>
<proteinExistence type="predicted"/>
<feature type="region of interest" description="Disordered" evidence="3">
    <location>
        <begin position="1"/>
        <end position="31"/>
    </location>
</feature>
<evidence type="ECO:0000256" key="3">
    <source>
        <dbReference type="SAM" id="MobiDB-lite"/>
    </source>
</evidence>
<comment type="caution">
    <text evidence="6">The sequence shown here is derived from an EMBL/GenBank/DDBJ whole genome shotgun (WGS) entry which is preliminary data.</text>
</comment>
<dbReference type="PANTHER" id="PTHR48051">
    <property type="match status" value="1"/>
</dbReference>
<accession>A0A0F9MH71</accession>
<protein>
    <recommendedName>
        <fullName evidence="5">Disease resistance R13L4/SHOC-2-like LRR domain-containing protein</fullName>
    </recommendedName>
</protein>
<dbReference type="SMART" id="SM00369">
    <property type="entry name" value="LRR_TYP"/>
    <property type="match status" value="2"/>
</dbReference>
<dbReference type="AlphaFoldDB" id="A0A0F9MH71"/>
<keyword evidence="2" id="KW-0677">Repeat</keyword>
<evidence type="ECO:0000256" key="1">
    <source>
        <dbReference type="ARBA" id="ARBA00022614"/>
    </source>
</evidence>
<dbReference type="PROSITE" id="PS51450">
    <property type="entry name" value="LRR"/>
    <property type="match status" value="2"/>
</dbReference>
<dbReference type="InterPro" id="IPR050216">
    <property type="entry name" value="LRR_domain-containing"/>
</dbReference>
<name>A0A0F9MH71_9ZZZZ</name>
<dbReference type="EMBL" id="LAZR01008877">
    <property type="protein sequence ID" value="KKM76025.1"/>
    <property type="molecule type" value="Genomic_DNA"/>
</dbReference>
<organism evidence="6">
    <name type="scientific">marine sediment metagenome</name>
    <dbReference type="NCBI Taxonomy" id="412755"/>
    <lineage>
        <taxon>unclassified sequences</taxon>
        <taxon>metagenomes</taxon>
        <taxon>ecological metagenomes</taxon>
    </lineage>
</organism>
<dbReference type="Gene3D" id="3.80.10.10">
    <property type="entry name" value="Ribonuclease Inhibitor"/>
    <property type="match status" value="1"/>
</dbReference>
<evidence type="ECO:0000259" key="5">
    <source>
        <dbReference type="Pfam" id="PF23598"/>
    </source>
</evidence>
<keyword evidence="4" id="KW-0472">Membrane</keyword>
<evidence type="ECO:0000256" key="2">
    <source>
        <dbReference type="ARBA" id="ARBA00022737"/>
    </source>
</evidence>
<dbReference type="InterPro" id="IPR001611">
    <property type="entry name" value="Leu-rich_rpt"/>
</dbReference>
<gene>
    <name evidence="6" type="ORF">LCGC14_1384360</name>
</gene>
<reference evidence="6" key="1">
    <citation type="journal article" date="2015" name="Nature">
        <title>Complex archaea that bridge the gap between prokaryotes and eukaryotes.</title>
        <authorList>
            <person name="Spang A."/>
            <person name="Saw J.H."/>
            <person name="Jorgensen S.L."/>
            <person name="Zaremba-Niedzwiedzka K."/>
            <person name="Martijn J."/>
            <person name="Lind A.E."/>
            <person name="van Eijk R."/>
            <person name="Schleper C."/>
            <person name="Guy L."/>
            <person name="Ettema T.J."/>
        </authorList>
    </citation>
    <scope>NUCLEOTIDE SEQUENCE</scope>
</reference>
<evidence type="ECO:0000256" key="4">
    <source>
        <dbReference type="SAM" id="Phobius"/>
    </source>
</evidence>
<keyword evidence="4" id="KW-1133">Transmembrane helix</keyword>
<feature type="domain" description="Disease resistance R13L4/SHOC-2-like LRR" evidence="5">
    <location>
        <begin position="118"/>
        <end position="209"/>
    </location>
</feature>
<feature type="transmembrane region" description="Helical" evidence="4">
    <location>
        <begin position="243"/>
        <end position="264"/>
    </location>
</feature>
<evidence type="ECO:0000313" key="6">
    <source>
        <dbReference type="EMBL" id="KKM76025.1"/>
    </source>
</evidence>
<keyword evidence="1" id="KW-0433">Leucine-rich repeat</keyword>
<dbReference type="GO" id="GO:0005737">
    <property type="term" value="C:cytoplasm"/>
    <property type="evidence" value="ECO:0007669"/>
    <property type="project" value="TreeGrafter"/>
</dbReference>
<dbReference type="InterPro" id="IPR003591">
    <property type="entry name" value="Leu-rich_rpt_typical-subtyp"/>
</dbReference>
<dbReference type="SUPFAM" id="SSF52058">
    <property type="entry name" value="L domain-like"/>
    <property type="match status" value="1"/>
</dbReference>
<dbReference type="PANTHER" id="PTHR48051:SF48">
    <property type="entry name" value="MULTIFUNCTIONAL ROCO FAMILY SIGNALING REGULATOR 1"/>
    <property type="match status" value="1"/>
</dbReference>
<dbReference type="InterPro" id="IPR032675">
    <property type="entry name" value="LRR_dom_sf"/>
</dbReference>
<keyword evidence="4" id="KW-0812">Transmembrane</keyword>
<dbReference type="Pfam" id="PF23598">
    <property type="entry name" value="LRR_14"/>
    <property type="match status" value="1"/>
</dbReference>